<dbReference type="PROSITE" id="PS00070">
    <property type="entry name" value="ALDEHYDE_DEHYDR_CYS"/>
    <property type="match status" value="1"/>
</dbReference>
<dbReference type="Gene3D" id="3.40.605.10">
    <property type="entry name" value="Aldehyde Dehydrogenase, Chain A, domain 1"/>
    <property type="match status" value="1"/>
</dbReference>
<comment type="similarity">
    <text evidence="1 3">Belongs to the aldehyde dehydrogenase family.</text>
</comment>
<dbReference type="CDD" id="cd07103">
    <property type="entry name" value="ALDH_F5_SSADH_GabD"/>
    <property type="match status" value="1"/>
</dbReference>
<keyword evidence="6" id="KW-1185">Reference proteome</keyword>
<accession>A0ABS2Q2W8</accession>
<comment type="caution">
    <text evidence="5">The sequence shown here is derived from an EMBL/GenBank/DDBJ whole genome shotgun (WGS) entry which is preliminary data.</text>
</comment>
<dbReference type="Pfam" id="PF00171">
    <property type="entry name" value="Aldedh"/>
    <property type="match status" value="1"/>
</dbReference>
<evidence type="ECO:0000256" key="2">
    <source>
        <dbReference type="ARBA" id="ARBA00023002"/>
    </source>
</evidence>
<dbReference type="InterPro" id="IPR016161">
    <property type="entry name" value="Ald_DH/histidinol_DH"/>
</dbReference>
<protein>
    <recommendedName>
        <fullName evidence="3">Aldehyde dehydrogenase</fullName>
    </recommendedName>
</protein>
<dbReference type="PANTHER" id="PTHR43353:SF5">
    <property type="entry name" value="SUCCINATE-SEMIALDEHYDE DEHYDROGENASE, MITOCHONDRIAL"/>
    <property type="match status" value="1"/>
</dbReference>
<dbReference type="NCBIfam" id="TIGR01780">
    <property type="entry name" value="SSADH"/>
    <property type="match status" value="1"/>
</dbReference>
<reference evidence="5 6" key="1">
    <citation type="submission" date="2021-01" db="EMBL/GenBank/DDBJ databases">
        <title>Genomic Encyclopedia of Type Strains, Phase IV (KMG-IV): sequencing the most valuable type-strain genomes for metagenomic binning, comparative biology and taxonomic classification.</title>
        <authorList>
            <person name="Goeker M."/>
        </authorList>
    </citation>
    <scope>NUCLEOTIDE SEQUENCE [LARGE SCALE GENOMIC DNA]</scope>
    <source>
        <strain evidence="5 6">DSM 28236</strain>
    </source>
</reference>
<name>A0ABS2Q2W8_9BACL</name>
<dbReference type="PANTHER" id="PTHR43353">
    <property type="entry name" value="SUCCINATE-SEMIALDEHYDE DEHYDROGENASE, MITOCHONDRIAL"/>
    <property type="match status" value="1"/>
</dbReference>
<dbReference type="Proteomes" id="UP000808914">
    <property type="component" value="Unassembled WGS sequence"/>
</dbReference>
<evidence type="ECO:0000256" key="1">
    <source>
        <dbReference type="ARBA" id="ARBA00009986"/>
    </source>
</evidence>
<dbReference type="InterPro" id="IPR012394">
    <property type="entry name" value="Aldehyde_DH_NAD(P)"/>
</dbReference>
<dbReference type="GO" id="GO:0036243">
    <property type="term" value="F:succinate-semialdehyde dehydrogenase (NADP+) activity"/>
    <property type="evidence" value="ECO:0007669"/>
    <property type="project" value="UniProtKB-EC"/>
</dbReference>
<dbReference type="InterPro" id="IPR016162">
    <property type="entry name" value="Ald_DH_N"/>
</dbReference>
<dbReference type="InterPro" id="IPR015590">
    <property type="entry name" value="Aldehyde_DH_dom"/>
</dbReference>
<evidence type="ECO:0000259" key="4">
    <source>
        <dbReference type="Pfam" id="PF00171"/>
    </source>
</evidence>
<evidence type="ECO:0000313" key="5">
    <source>
        <dbReference type="EMBL" id="MBM7646270.1"/>
    </source>
</evidence>
<dbReference type="InterPro" id="IPR050740">
    <property type="entry name" value="Aldehyde_DH_Superfamily"/>
</dbReference>
<dbReference type="EMBL" id="JAFBER010000018">
    <property type="protein sequence ID" value="MBM7646270.1"/>
    <property type="molecule type" value="Genomic_DNA"/>
</dbReference>
<dbReference type="InterPro" id="IPR016163">
    <property type="entry name" value="Ald_DH_C"/>
</dbReference>
<evidence type="ECO:0000313" key="6">
    <source>
        <dbReference type="Proteomes" id="UP000808914"/>
    </source>
</evidence>
<proteinExistence type="inferred from homology"/>
<dbReference type="InterPro" id="IPR016160">
    <property type="entry name" value="Ald_DH_CS_CYS"/>
</dbReference>
<dbReference type="InterPro" id="IPR010102">
    <property type="entry name" value="Succ_semiAld_DH"/>
</dbReference>
<evidence type="ECO:0000256" key="3">
    <source>
        <dbReference type="PIRNR" id="PIRNR036492"/>
    </source>
</evidence>
<gene>
    <name evidence="5" type="ORF">JOD45_002498</name>
</gene>
<keyword evidence="2 3" id="KW-0560">Oxidoreductase</keyword>
<dbReference type="SUPFAM" id="SSF53720">
    <property type="entry name" value="ALDH-like"/>
    <property type="match status" value="1"/>
</dbReference>
<sequence>MKSYQMFVNGQWIGNHLEQFNVINPANKEIIAQVPKGGAEEAREAVDAAYKAFKAWSEKTAEERSHYLLKWHELINKHKEEIAELMTIEQGKPYNEALGEVKYANSFISWYAEEGKRIYGETIPASDSRKRLLVQKQPVGVAAAITPWNFPAAMITRKAGPALAAGCTVIVKPAEETPLTALKLAELAEKAGIPNGVINVVTGTPQDISEVWLKDDRVRKLTFTGSTEVGKLLMRGAADTVKKISLELGGHAPFIVMDDADLDKAVKAVIASKFRNAGQTCICTNRIYVQESVVQVFSEKMENAVSNLKVGDGLKEGVDVGPLINERAVEKVKEHIADAAAKGAQVICGGEGLEAGAGYYFQPTVVLGANETMLCMNEETFGPLAPIASFKDEEEVIQKANHTPYGLAAYVFTENIGRAIRICEKLEYGIVGLNDGLPSVAQAPFGGFKESGLGREGGHYGIDEFLEVKYISIAF</sequence>
<dbReference type="PIRSF" id="PIRSF036492">
    <property type="entry name" value="ALDH"/>
    <property type="match status" value="1"/>
</dbReference>
<dbReference type="Gene3D" id="3.40.309.10">
    <property type="entry name" value="Aldehyde Dehydrogenase, Chain A, domain 2"/>
    <property type="match status" value="1"/>
</dbReference>
<organism evidence="5 6">
    <name type="scientific">Scopulibacillus daqui</name>
    <dbReference type="NCBI Taxonomy" id="1469162"/>
    <lineage>
        <taxon>Bacteria</taxon>
        <taxon>Bacillati</taxon>
        <taxon>Bacillota</taxon>
        <taxon>Bacilli</taxon>
        <taxon>Bacillales</taxon>
        <taxon>Sporolactobacillaceae</taxon>
        <taxon>Scopulibacillus</taxon>
    </lineage>
</organism>
<dbReference type="RefSeq" id="WP_275583967.1">
    <property type="nucleotide sequence ID" value="NZ_JAFBER010000018.1"/>
</dbReference>
<feature type="domain" description="Aldehyde dehydrogenase" evidence="4">
    <location>
        <begin position="12"/>
        <end position="471"/>
    </location>
</feature>
<dbReference type="GO" id="GO:0102810">
    <property type="term" value="F:glutarate-semialdehyde dehydrogenase (NADP+) activity"/>
    <property type="evidence" value="ECO:0007669"/>
    <property type="project" value="UniProtKB-EC"/>
</dbReference>